<dbReference type="InterPro" id="IPR009339">
    <property type="entry name" value="DUF998"/>
</dbReference>
<accession>A0A367EHF7</accession>
<feature type="transmembrane region" description="Helical" evidence="1">
    <location>
        <begin position="76"/>
        <end position="94"/>
    </location>
</feature>
<feature type="transmembrane region" description="Helical" evidence="1">
    <location>
        <begin position="49"/>
        <end position="69"/>
    </location>
</feature>
<dbReference type="EMBL" id="QOIN01000060">
    <property type="protein sequence ID" value="RCG16787.1"/>
    <property type="molecule type" value="Genomic_DNA"/>
</dbReference>
<keyword evidence="1" id="KW-0812">Transmembrane</keyword>
<name>A0A367EHF7_9ACTN</name>
<comment type="caution">
    <text evidence="2">The sequence shown here is derived from an EMBL/GenBank/DDBJ whole genome shotgun (WGS) entry which is preliminary data.</text>
</comment>
<keyword evidence="3" id="KW-1185">Reference proteome</keyword>
<dbReference type="AlphaFoldDB" id="A0A367EHF7"/>
<reference evidence="2 3" key="1">
    <citation type="submission" date="2018-06" db="EMBL/GenBank/DDBJ databases">
        <title>Streptomyces reniochalinae sp. nov. and Streptomyces diacarnus sp. nov. from marine sponges.</title>
        <authorList>
            <person name="Li L."/>
        </authorList>
    </citation>
    <scope>NUCLEOTIDE SEQUENCE [LARGE SCALE GENOMIC DNA]</scope>
    <source>
        <strain evidence="2 3">LHW51701</strain>
    </source>
</reference>
<feature type="transmembrane region" description="Helical" evidence="1">
    <location>
        <begin position="180"/>
        <end position="201"/>
    </location>
</feature>
<dbReference type="Proteomes" id="UP000252914">
    <property type="component" value="Unassembled WGS sequence"/>
</dbReference>
<protein>
    <submittedName>
        <fullName evidence="2">DUF998 domain-containing protein</fullName>
    </submittedName>
</protein>
<feature type="transmembrane region" description="Helical" evidence="1">
    <location>
        <begin position="122"/>
        <end position="140"/>
    </location>
</feature>
<dbReference type="Pfam" id="PF06197">
    <property type="entry name" value="DUF998"/>
    <property type="match status" value="1"/>
</dbReference>
<evidence type="ECO:0000313" key="3">
    <source>
        <dbReference type="Proteomes" id="UP000252914"/>
    </source>
</evidence>
<keyword evidence="1" id="KW-1133">Transmembrane helix</keyword>
<dbReference type="RefSeq" id="WP_114024914.1">
    <property type="nucleotide sequence ID" value="NZ_QOIN01000060.1"/>
</dbReference>
<evidence type="ECO:0000256" key="1">
    <source>
        <dbReference type="SAM" id="Phobius"/>
    </source>
</evidence>
<sequence length="203" mass="21298">MGDQPLLACGMAAGPLFTATYLLEGAGRVHYKSSRHPVSSLALGPAGWAQTANFLVAGLLSLLFAVGLWRTGPSHWGALLIGVWAVGLLGAGAFRTDPVSGYPVGTPDQLQHPTRVGALHDLFSLIGFLALAVACFVFALSNSPGWALYSTASGALFATTMTLASAAFSQHERWVDLGGLLQRVALTIGWTWQTLLGARVLHT</sequence>
<proteinExistence type="predicted"/>
<evidence type="ECO:0000313" key="2">
    <source>
        <dbReference type="EMBL" id="RCG16787.1"/>
    </source>
</evidence>
<organism evidence="2 3">
    <name type="scientific">Streptomyces diacarni</name>
    <dbReference type="NCBI Taxonomy" id="2800381"/>
    <lineage>
        <taxon>Bacteria</taxon>
        <taxon>Bacillati</taxon>
        <taxon>Actinomycetota</taxon>
        <taxon>Actinomycetes</taxon>
        <taxon>Kitasatosporales</taxon>
        <taxon>Streptomycetaceae</taxon>
        <taxon>Streptomyces</taxon>
    </lineage>
</organism>
<keyword evidence="1" id="KW-0472">Membrane</keyword>
<feature type="transmembrane region" description="Helical" evidence="1">
    <location>
        <begin position="147"/>
        <end position="168"/>
    </location>
</feature>
<gene>
    <name evidence="2" type="ORF">DTL70_28605</name>
</gene>